<evidence type="ECO:0000256" key="3">
    <source>
        <dbReference type="ARBA" id="ARBA00024327"/>
    </source>
</evidence>
<organism evidence="6 7">
    <name type="scientific">Hyphomonas atlantica</name>
    <dbReference type="NCBI Taxonomy" id="1280948"/>
    <lineage>
        <taxon>Bacteria</taxon>
        <taxon>Pseudomonadati</taxon>
        <taxon>Pseudomonadota</taxon>
        <taxon>Alphaproteobacteria</taxon>
        <taxon>Hyphomonadales</taxon>
        <taxon>Hyphomonadaceae</taxon>
        <taxon>Hyphomonas</taxon>
    </lineage>
</organism>
<dbReference type="EMBL" id="AWFH01000056">
    <property type="protein sequence ID" value="KCZ58538.1"/>
    <property type="molecule type" value="Genomic_DNA"/>
</dbReference>
<feature type="active site" description="Nucleophile; cysteine thiosulfonate intermediate" evidence="4">
    <location>
        <position position="234"/>
    </location>
</feature>
<dbReference type="STRING" id="1280948.HY36_09170"/>
<dbReference type="InterPro" id="IPR014729">
    <property type="entry name" value="Rossmann-like_a/b/a_fold"/>
</dbReference>
<feature type="binding site" evidence="4">
    <location>
        <position position="127"/>
    </location>
    <ligand>
        <name>[4Fe-4S] cluster</name>
        <dbReference type="ChEBI" id="CHEBI:49883"/>
    </ligand>
</feature>
<dbReference type="eggNOG" id="COG0175">
    <property type="taxonomic scope" value="Bacteria"/>
</dbReference>
<name>A0A059DY75_9PROT</name>
<comment type="similarity">
    <text evidence="1 4">Belongs to the PAPS reductase family. CysH subfamily.</text>
</comment>
<evidence type="ECO:0000256" key="1">
    <source>
        <dbReference type="ARBA" id="ARBA00009732"/>
    </source>
</evidence>
<dbReference type="InterPro" id="IPR002500">
    <property type="entry name" value="PAPS_reduct_dom"/>
</dbReference>
<dbReference type="AlphaFoldDB" id="A0A059DY75"/>
<dbReference type="GO" id="GO:0005737">
    <property type="term" value="C:cytoplasm"/>
    <property type="evidence" value="ECO:0007669"/>
    <property type="project" value="UniProtKB-SubCell"/>
</dbReference>
<keyword evidence="4" id="KW-0411">Iron-sulfur</keyword>
<comment type="subcellular location">
    <subcellularLocation>
        <location evidence="4">Cytoplasm</location>
    </subcellularLocation>
</comment>
<comment type="function">
    <text evidence="4">Catalyzes the formation of sulfite from adenosine 5'-phosphosulfate (APS) using thioredoxin as an electron donor.</text>
</comment>
<dbReference type="RefSeq" id="WP_035554338.1">
    <property type="nucleotide sequence ID" value="NZ_AWFH01000056.1"/>
</dbReference>
<dbReference type="GO" id="GO:0004604">
    <property type="term" value="F:phosphoadenylyl-sulfate reductase (thioredoxin) activity"/>
    <property type="evidence" value="ECO:0007669"/>
    <property type="project" value="UniProtKB-UniRule"/>
</dbReference>
<dbReference type="GO" id="GO:0070814">
    <property type="term" value="P:hydrogen sulfide biosynthetic process"/>
    <property type="evidence" value="ECO:0007669"/>
    <property type="project" value="UniProtKB-UniRule"/>
</dbReference>
<dbReference type="InterPro" id="IPR004511">
    <property type="entry name" value="PAPS/APS_Rdtase"/>
</dbReference>
<keyword evidence="4" id="KW-0963">Cytoplasm</keyword>
<evidence type="ECO:0000313" key="6">
    <source>
        <dbReference type="EMBL" id="KCZ58538.1"/>
    </source>
</evidence>
<comment type="caution">
    <text evidence="6">The sequence shown here is derived from an EMBL/GenBank/DDBJ whole genome shotgun (WGS) entry which is preliminary data.</text>
</comment>
<comment type="pathway">
    <text evidence="3 4">Sulfur metabolism; hydrogen sulfide biosynthesis; sulfite from sulfate.</text>
</comment>
<evidence type="ECO:0000259" key="5">
    <source>
        <dbReference type="Pfam" id="PF01507"/>
    </source>
</evidence>
<keyword evidence="4" id="KW-0408">Iron</keyword>
<evidence type="ECO:0000256" key="2">
    <source>
        <dbReference type="ARBA" id="ARBA00023002"/>
    </source>
</evidence>
<dbReference type="HAMAP" id="MF_00063">
    <property type="entry name" value="CysH"/>
    <property type="match status" value="1"/>
</dbReference>
<reference evidence="6 7" key="1">
    <citation type="journal article" date="2014" name="Antonie Van Leeuwenhoek">
        <title>Hyphomonas beringensis sp. nov. and Hyphomonas chukchiensis sp. nov., isolated from surface seawater of the Bering Sea and Chukchi Sea.</title>
        <authorList>
            <person name="Li C."/>
            <person name="Lai Q."/>
            <person name="Li G."/>
            <person name="Dong C."/>
            <person name="Wang J."/>
            <person name="Liao Y."/>
            <person name="Shao Z."/>
        </authorList>
    </citation>
    <scope>NUCLEOTIDE SEQUENCE [LARGE SCALE GENOMIC DNA]</scope>
    <source>
        <strain evidence="6 7">22II1-22F38</strain>
    </source>
</reference>
<sequence length="247" mass="27898">MPYGDSLIRKNETSDARLARLNAELRDASAQTILRVAMIREWRDGLTYVSSFGAESVAMLALIAEVKPDLPIIFLETGMHFPQTLDYKDELIEKLGLTGVREIPPSETERKVLDPKGMLWKTDPDACCALRKVRPLEPALEGFDAWITGRKRFHGGARMSMPVFEFANGRYKVNPLANWTPEDVELLIKQRNLPRHPLVAQGYPSIGCWPCTKPSDNPDDPRAGRWAGQEKTECGLHVDKTERPRVF</sequence>
<dbReference type="GO" id="GO:0046872">
    <property type="term" value="F:metal ion binding"/>
    <property type="evidence" value="ECO:0007669"/>
    <property type="project" value="UniProtKB-KW"/>
</dbReference>
<keyword evidence="2 4" id="KW-0560">Oxidoreductase</keyword>
<dbReference type="Gene3D" id="3.40.50.620">
    <property type="entry name" value="HUPs"/>
    <property type="match status" value="1"/>
</dbReference>
<evidence type="ECO:0000313" key="7">
    <source>
        <dbReference type="Proteomes" id="UP000024547"/>
    </source>
</evidence>
<feature type="binding site" evidence="4">
    <location>
        <position position="128"/>
    </location>
    <ligand>
        <name>[4Fe-4S] cluster</name>
        <dbReference type="ChEBI" id="CHEBI:49883"/>
    </ligand>
</feature>
<dbReference type="CDD" id="cd23945">
    <property type="entry name" value="PAPS_reductase"/>
    <property type="match status" value="1"/>
</dbReference>
<keyword evidence="4" id="KW-0479">Metal-binding</keyword>
<dbReference type="GO" id="GO:0043866">
    <property type="term" value="F:adenylyl-sulfate reductase (thioredoxin) activity"/>
    <property type="evidence" value="ECO:0007669"/>
    <property type="project" value="UniProtKB-EC"/>
</dbReference>
<keyword evidence="7" id="KW-1185">Reference proteome</keyword>
<dbReference type="NCBIfam" id="NF002537">
    <property type="entry name" value="PRK02090.1"/>
    <property type="match status" value="1"/>
</dbReference>
<dbReference type="EC" id="1.8.4.10" evidence="4"/>
<dbReference type="GO" id="GO:0019379">
    <property type="term" value="P:sulfate assimilation, phosphoadenylyl sulfate reduction by phosphoadenylyl-sulfate reductase (thioredoxin)"/>
    <property type="evidence" value="ECO:0007669"/>
    <property type="project" value="UniProtKB-UniRule"/>
</dbReference>
<evidence type="ECO:0000256" key="4">
    <source>
        <dbReference type="HAMAP-Rule" id="MF_00063"/>
    </source>
</evidence>
<dbReference type="Pfam" id="PF01507">
    <property type="entry name" value="PAPS_reduct"/>
    <property type="match status" value="1"/>
</dbReference>
<feature type="domain" description="Phosphoadenosine phosphosulphate reductase" evidence="5">
    <location>
        <begin position="47"/>
        <end position="214"/>
    </location>
</feature>
<feature type="binding site" evidence="4">
    <location>
        <position position="211"/>
    </location>
    <ligand>
        <name>[4Fe-4S] cluster</name>
        <dbReference type="ChEBI" id="CHEBI:49883"/>
    </ligand>
</feature>
<dbReference type="PATRIC" id="fig|1280948.3.peg.2952"/>
<dbReference type="Proteomes" id="UP000024547">
    <property type="component" value="Unassembled WGS sequence"/>
</dbReference>
<dbReference type="PANTHER" id="PTHR46509">
    <property type="entry name" value="PHOSPHOADENOSINE PHOSPHOSULFATE REDUCTASE"/>
    <property type="match status" value="1"/>
</dbReference>
<dbReference type="OrthoDB" id="9794018at2"/>
<comment type="cofactor">
    <cofactor evidence="4">
        <name>[4Fe-4S] cluster</name>
        <dbReference type="ChEBI" id="CHEBI:49883"/>
    </cofactor>
    <text evidence="4">Binds 1 [4Fe-4S] cluster per subunit.</text>
</comment>
<dbReference type="NCBIfam" id="TIGR00434">
    <property type="entry name" value="cysH"/>
    <property type="match status" value="1"/>
</dbReference>
<dbReference type="PANTHER" id="PTHR46509:SF1">
    <property type="entry name" value="PHOSPHOADENOSINE PHOSPHOSULFATE REDUCTASE"/>
    <property type="match status" value="1"/>
</dbReference>
<proteinExistence type="inferred from homology"/>
<dbReference type="SUPFAM" id="SSF52402">
    <property type="entry name" value="Adenine nucleotide alpha hydrolases-like"/>
    <property type="match status" value="1"/>
</dbReference>
<comment type="catalytic activity">
    <reaction evidence="4">
        <text>[thioredoxin]-disulfide + sulfite + AMP + 2 H(+) = adenosine 5'-phosphosulfate + [thioredoxin]-dithiol</text>
        <dbReference type="Rhea" id="RHEA:21976"/>
        <dbReference type="Rhea" id="RHEA-COMP:10698"/>
        <dbReference type="Rhea" id="RHEA-COMP:10700"/>
        <dbReference type="ChEBI" id="CHEBI:15378"/>
        <dbReference type="ChEBI" id="CHEBI:17359"/>
        <dbReference type="ChEBI" id="CHEBI:29950"/>
        <dbReference type="ChEBI" id="CHEBI:50058"/>
        <dbReference type="ChEBI" id="CHEBI:58243"/>
        <dbReference type="ChEBI" id="CHEBI:456215"/>
        <dbReference type="EC" id="1.8.4.10"/>
    </reaction>
</comment>
<protein>
    <recommendedName>
        <fullName evidence="4">Adenosine 5'-phosphosulfate reductase</fullName>
        <shortName evidence="4">APS reductase</shortName>
        <ecNumber evidence="4">1.8.4.10</ecNumber>
    </recommendedName>
    <alternativeName>
        <fullName evidence="4">5'-adenylylsulfate reductase</fullName>
    </alternativeName>
    <alternativeName>
        <fullName evidence="4">Thioredoxin-dependent 5'-adenylylsulfate reductase</fullName>
    </alternativeName>
</protein>
<accession>A0A059DY75</accession>
<feature type="binding site" evidence="4">
    <location>
        <position position="208"/>
    </location>
    <ligand>
        <name>[4Fe-4S] cluster</name>
        <dbReference type="ChEBI" id="CHEBI:49883"/>
    </ligand>
</feature>
<dbReference type="GO" id="GO:0051539">
    <property type="term" value="F:4 iron, 4 sulfur cluster binding"/>
    <property type="evidence" value="ECO:0007669"/>
    <property type="project" value="UniProtKB-UniRule"/>
</dbReference>
<dbReference type="PIRSF" id="PIRSF000857">
    <property type="entry name" value="PAPS_reductase"/>
    <property type="match status" value="1"/>
</dbReference>
<gene>
    <name evidence="4" type="primary">cysH</name>
    <name evidence="6" type="ORF">HY36_09170</name>
</gene>